<dbReference type="AlphaFoldDB" id="A0A6A6SNV0"/>
<evidence type="ECO:0000259" key="2">
    <source>
        <dbReference type="Pfam" id="PF09362"/>
    </source>
</evidence>
<reference evidence="3" key="1">
    <citation type="journal article" date="2020" name="Stud. Mycol.">
        <title>101 Dothideomycetes genomes: a test case for predicting lifestyles and emergence of pathogens.</title>
        <authorList>
            <person name="Haridas S."/>
            <person name="Albert R."/>
            <person name="Binder M."/>
            <person name="Bloem J."/>
            <person name="Labutti K."/>
            <person name="Salamov A."/>
            <person name="Andreopoulos B."/>
            <person name="Baker S."/>
            <person name="Barry K."/>
            <person name="Bills G."/>
            <person name="Bluhm B."/>
            <person name="Cannon C."/>
            <person name="Castanera R."/>
            <person name="Culley D."/>
            <person name="Daum C."/>
            <person name="Ezra D."/>
            <person name="Gonzalez J."/>
            <person name="Henrissat B."/>
            <person name="Kuo A."/>
            <person name="Liang C."/>
            <person name="Lipzen A."/>
            <person name="Lutzoni F."/>
            <person name="Magnuson J."/>
            <person name="Mondo S."/>
            <person name="Nolan M."/>
            <person name="Ohm R."/>
            <person name="Pangilinan J."/>
            <person name="Park H.-J."/>
            <person name="Ramirez L."/>
            <person name="Alfaro M."/>
            <person name="Sun H."/>
            <person name="Tritt A."/>
            <person name="Yoshinaga Y."/>
            <person name="Zwiers L.-H."/>
            <person name="Turgeon B."/>
            <person name="Goodwin S."/>
            <person name="Spatafora J."/>
            <person name="Crous P."/>
            <person name="Grigoriev I."/>
        </authorList>
    </citation>
    <scope>NUCLEOTIDE SEQUENCE</scope>
    <source>
        <strain evidence="3">CBS 122681</strain>
    </source>
</reference>
<feature type="signal peptide" evidence="1">
    <location>
        <begin position="1"/>
        <end position="18"/>
    </location>
</feature>
<name>A0A6A6SNV0_9PLEO</name>
<dbReference type="InterPro" id="IPR018535">
    <property type="entry name" value="DUF1996"/>
</dbReference>
<evidence type="ECO:0000256" key="1">
    <source>
        <dbReference type="SAM" id="SignalP"/>
    </source>
</evidence>
<evidence type="ECO:0000313" key="4">
    <source>
        <dbReference type="Proteomes" id="UP000799324"/>
    </source>
</evidence>
<dbReference type="PANTHER" id="PTHR43662:SF3">
    <property type="entry name" value="DOMAIN PROTEIN, PUTATIVE (AFU_ORTHOLOGUE AFUA_6G11970)-RELATED"/>
    <property type="match status" value="1"/>
</dbReference>
<sequence length="356" mass="38411">MKTLFLSLIVSLVSPASGFFVLQCYSRLVDERVDPILSPGVASGHVHVISGGNGFNATMDYKKARTSTCSTCNFKQDLSNYWTPKLYFEAQNGSFLSVPIIVDTNGGNLGGMTVYYLTRGGPDNDKLRAFPPDFRMIAGDSTKRKATNDFAGQAVTHKCIGVDGPDSMGLPTTQCDTIRAQITFPACWDGKNLDSADHKSHVSYPKDGTYDGGRCPSTHPVHLATLFYEASYDTRSFKNIWYGDKQPFVFANGDATGYGYHGDFINGWDEAILQKGLDKCNASVVDCDKSVFGDFRSQSDAQACKLPSMINEKVSGVLPALPGCNPVTYGPAAAILPSTCGAPKLNAGRRGLEVLT</sequence>
<feature type="domain" description="DUF1996" evidence="2">
    <location>
        <begin position="34"/>
        <end position="268"/>
    </location>
</feature>
<dbReference type="Proteomes" id="UP000799324">
    <property type="component" value="Unassembled WGS sequence"/>
</dbReference>
<proteinExistence type="predicted"/>
<organism evidence="3 4">
    <name type="scientific">Lophiostoma macrostomum CBS 122681</name>
    <dbReference type="NCBI Taxonomy" id="1314788"/>
    <lineage>
        <taxon>Eukaryota</taxon>
        <taxon>Fungi</taxon>
        <taxon>Dikarya</taxon>
        <taxon>Ascomycota</taxon>
        <taxon>Pezizomycotina</taxon>
        <taxon>Dothideomycetes</taxon>
        <taxon>Pleosporomycetidae</taxon>
        <taxon>Pleosporales</taxon>
        <taxon>Lophiostomataceae</taxon>
        <taxon>Lophiostoma</taxon>
    </lineage>
</organism>
<dbReference type="EMBL" id="MU004498">
    <property type="protein sequence ID" value="KAF2649300.1"/>
    <property type="molecule type" value="Genomic_DNA"/>
</dbReference>
<evidence type="ECO:0000313" key="3">
    <source>
        <dbReference type="EMBL" id="KAF2649300.1"/>
    </source>
</evidence>
<keyword evidence="4" id="KW-1185">Reference proteome</keyword>
<keyword evidence="1" id="KW-0732">Signal</keyword>
<protein>
    <recommendedName>
        <fullName evidence="2">DUF1996 domain-containing protein</fullName>
    </recommendedName>
</protein>
<dbReference type="Pfam" id="PF09362">
    <property type="entry name" value="DUF1996"/>
    <property type="match status" value="1"/>
</dbReference>
<dbReference type="PANTHER" id="PTHR43662">
    <property type="match status" value="1"/>
</dbReference>
<gene>
    <name evidence="3" type="ORF">K491DRAFT_208702</name>
</gene>
<feature type="chain" id="PRO_5025411254" description="DUF1996 domain-containing protein" evidence="1">
    <location>
        <begin position="19"/>
        <end position="356"/>
    </location>
</feature>
<dbReference type="OrthoDB" id="74764at2759"/>
<accession>A0A6A6SNV0</accession>